<evidence type="ECO:0000313" key="8">
    <source>
        <dbReference type="Proteomes" id="UP000008332"/>
    </source>
</evidence>
<keyword evidence="2 4" id="KW-0560">Oxidoreductase</keyword>
<keyword evidence="8" id="KW-1185">Reference proteome</keyword>
<dbReference type="RefSeq" id="WP_011463550.1">
    <property type="nucleotide sequence ID" value="NC_007908.1"/>
</dbReference>
<dbReference type="GO" id="GO:0047545">
    <property type="term" value="F:(S)-2-hydroxyglutarate dehydrogenase activity"/>
    <property type="evidence" value="ECO:0007669"/>
    <property type="project" value="UniProtKB-ARBA"/>
</dbReference>
<reference evidence="8" key="1">
    <citation type="submission" date="2006-02" db="EMBL/GenBank/DDBJ databases">
        <title>Complete sequence of chromosome of Rhodoferax ferrireducens DSM 15236.</title>
        <authorList>
            <person name="Copeland A."/>
            <person name="Lucas S."/>
            <person name="Lapidus A."/>
            <person name="Barry K."/>
            <person name="Detter J.C."/>
            <person name="Glavina del Rio T."/>
            <person name="Hammon N."/>
            <person name="Israni S."/>
            <person name="Pitluck S."/>
            <person name="Brettin T."/>
            <person name="Bruce D."/>
            <person name="Han C."/>
            <person name="Tapia R."/>
            <person name="Gilna P."/>
            <person name="Kiss H."/>
            <person name="Schmutz J."/>
            <person name="Larimer F."/>
            <person name="Land M."/>
            <person name="Kyrpides N."/>
            <person name="Ivanova N."/>
            <person name="Richardson P."/>
        </authorList>
    </citation>
    <scope>NUCLEOTIDE SEQUENCE [LARGE SCALE GENOMIC DNA]</scope>
    <source>
        <strain evidence="8">ATCC BAA-621 / DSM 15236 / T118</strain>
    </source>
</reference>
<gene>
    <name evidence="7" type="ordered locus">Rfer_1248</name>
</gene>
<dbReference type="InterPro" id="IPR029753">
    <property type="entry name" value="D-isomer_DH_CS"/>
</dbReference>
<feature type="domain" description="D-isomer specific 2-hydroxyacid dehydrogenase NAD-binding" evidence="6">
    <location>
        <begin position="115"/>
        <end position="286"/>
    </location>
</feature>
<dbReference type="PANTHER" id="PTHR10996:SF178">
    <property type="entry name" value="2-HYDROXYACID DEHYDROGENASE YGL185C-RELATED"/>
    <property type="match status" value="1"/>
</dbReference>
<dbReference type="InterPro" id="IPR006139">
    <property type="entry name" value="D-isomer_2_OHA_DH_cat_dom"/>
</dbReference>
<comment type="similarity">
    <text evidence="1 4">Belongs to the D-isomer specific 2-hydroxyacid dehydrogenase family.</text>
</comment>
<evidence type="ECO:0000259" key="5">
    <source>
        <dbReference type="Pfam" id="PF00389"/>
    </source>
</evidence>
<dbReference type="SUPFAM" id="SSF51735">
    <property type="entry name" value="NAD(P)-binding Rossmann-fold domains"/>
    <property type="match status" value="1"/>
</dbReference>
<dbReference type="AlphaFoldDB" id="Q21Z21"/>
<dbReference type="GO" id="GO:0004617">
    <property type="term" value="F:phosphoglycerate dehydrogenase activity"/>
    <property type="evidence" value="ECO:0007669"/>
    <property type="project" value="UniProtKB-ARBA"/>
</dbReference>
<protein>
    <submittedName>
        <fullName evidence="7">D-isomer specific 2-hydroxyacid dehydrogenase, NAD-binding</fullName>
    </submittedName>
</protein>
<dbReference type="PROSITE" id="PS00670">
    <property type="entry name" value="D_2_HYDROXYACID_DH_2"/>
    <property type="match status" value="1"/>
</dbReference>
<dbReference type="Pfam" id="PF00389">
    <property type="entry name" value="2-Hacid_dh"/>
    <property type="match status" value="1"/>
</dbReference>
<dbReference type="OrthoDB" id="9805416at2"/>
<dbReference type="STRING" id="338969.Rfer_1248"/>
<dbReference type="InterPro" id="IPR006140">
    <property type="entry name" value="D-isomer_DH_NAD-bd"/>
</dbReference>
<dbReference type="InterPro" id="IPR036291">
    <property type="entry name" value="NAD(P)-bd_dom_sf"/>
</dbReference>
<dbReference type="GO" id="GO:0016618">
    <property type="term" value="F:hydroxypyruvate reductase [NAD(P)H] activity"/>
    <property type="evidence" value="ECO:0007669"/>
    <property type="project" value="TreeGrafter"/>
</dbReference>
<dbReference type="eggNOG" id="COG1052">
    <property type="taxonomic scope" value="Bacteria"/>
</dbReference>
<dbReference type="Proteomes" id="UP000008332">
    <property type="component" value="Chromosome"/>
</dbReference>
<evidence type="ECO:0000313" key="7">
    <source>
        <dbReference type="EMBL" id="ABD68982.1"/>
    </source>
</evidence>
<evidence type="ECO:0000256" key="2">
    <source>
        <dbReference type="ARBA" id="ARBA00023002"/>
    </source>
</evidence>
<dbReference type="Pfam" id="PF02826">
    <property type="entry name" value="2-Hacid_dh_C"/>
    <property type="match status" value="1"/>
</dbReference>
<dbReference type="GO" id="GO:0051287">
    <property type="term" value="F:NAD binding"/>
    <property type="evidence" value="ECO:0007669"/>
    <property type="project" value="InterPro"/>
</dbReference>
<evidence type="ECO:0000256" key="3">
    <source>
        <dbReference type="ARBA" id="ARBA00023027"/>
    </source>
</evidence>
<keyword evidence="3" id="KW-0520">NAD</keyword>
<dbReference type="GO" id="GO:0005829">
    <property type="term" value="C:cytosol"/>
    <property type="evidence" value="ECO:0007669"/>
    <property type="project" value="TreeGrafter"/>
</dbReference>
<accession>Q21Z21</accession>
<organism evidence="7 8">
    <name type="scientific">Albidiferax ferrireducens (strain ATCC BAA-621 / DSM 15236 / T118)</name>
    <name type="common">Rhodoferax ferrireducens</name>
    <dbReference type="NCBI Taxonomy" id="338969"/>
    <lineage>
        <taxon>Bacteria</taxon>
        <taxon>Pseudomonadati</taxon>
        <taxon>Pseudomonadota</taxon>
        <taxon>Betaproteobacteria</taxon>
        <taxon>Burkholderiales</taxon>
        <taxon>Comamonadaceae</taxon>
        <taxon>Rhodoferax</taxon>
    </lineage>
</organism>
<dbReference type="CDD" id="cd12172">
    <property type="entry name" value="PGDH_like_2"/>
    <property type="match status" value="1"/>
</dbReference>
<dbReference type="KEGG" id="rfr:Rfer_1248"/>
<evidence type="ECO:0000259" key="6">
    <source>
        <dbReference type="Pfam" id="PF02826"/>
    </source>
</evidence>
<dbReference type="GO" id="GO:0006564">
    <property type="term" value="P:L-serine biosynthetic process"/>
    <property type="evidence" value="ECO:0007669"/>
    <property type="project" value="UniProtKB-ARBA"/>
</dbReference>
<dbReference type="PROSITE" id="PS00671">
    <property type="entry name" value="D_2_HYDROXYACID_DH_3"/>
    <property type="match status" value="1"/>
</dbReference>
<evidence type="ECO:0000256" key="1">
    <source>
        <dbReference type="ARBA" id="ARBA00005854"/>
    </source>
</evidence>
<dbReference type="SUPFAM" id="SSF52283">
    <property type="entry name" value="Formate/glycerate dehydrogenase catalytic domain-like"/>
    <property type="match status" value="1"/>
</dbReference>
<dbReference type="InterPro" id="IPR050223">
    <property type="entry name" value="D-isomer_2-hydroxyacid_DH"/>
</dbReference>
<dbReference type="FunFam" id="3.40.50.720:FF:000041">
    <property type="entry name" value="D-3-phosphoglycerate dehydrogenase"/>
    <property type="match status" value="1"/>
</dbReference>
<evidence type="ECO:0000256" key="4">
    <source>
        <dbReference type="RuleBase" id="RU003719"/>
    </source>
</evidence>
<proteinExistence type="inferred from homology"/>
<dbReference type="PANTHER" id="PTHR10996">
    <property type="entry name" value="2-HYDROXYACID DEHYDROGENASE-RELATED"/>
    <property type="match status" value="1"/>
</dbReference>
<dbReference type="HOGENOM" id="CLU_019796_1_3_4"/>
<dbReference type="Gene3D" id="3.40.50.720">
    <property type="entry name" value="NAD(P)-binding Rossmann-like Domain"/>
    <property type="match status" value="2"/>
</dbReference>
<dbReference type="EMBL" id="CP000267">
    <property type="protein sequence ID" value="ABD68982.1"/>
    <property type="molecule type" value="Genomic_DNA"/>
</dbReference>
<dbReference type="GO" id="GO:0030267">
    <property type="term" value="F:glyoxylate reductase (NADPH) activity"/>
    <property type="evidence" value="ECO:0007669"/>
    <property type="project" value="TreeGrafter"/>
</dbReference>
<sequence>MNNTDKVAVCSRSFSKNPVLRAELLARYSQVTFNDSGQQYEGDALVAFLRGHDKAITALEKIDHAVLSQLPDLKVIGKYGVGLDMIDMAAMRHFGKRFGWTGGVNRRSVSELVISFAVAMLRHVPAAQKEVLAGTWRQHVGGLLSGRTVGIVGCGFVGKDLIELLQPWGCTVLAHDILDFPEFYKRHSVVPVGLDELLQKSDVVSLHLPLNDSTSNMLSAEKLQLLKSTSILINAARGGIVDESALKAMLIEKRLAAAAFDVFSVEPPEDRELVALPNFLVTPHIGGSAEEAIIAMGRAAIDGLDTNDIP</sequence>
<feature type="domain" description="D-isomer specific 2-hydroxyacid dehydrogenase catalytic" evidence="5">
    <location>
        <begin position="24"/>
        <end position="302"/>
    </location>
</feature>
<name>Q21Z21_ALBFT</name>